<dbReference type="EC" id="5.6.2.4" evidence="7"/>
<dbReference type="Pfam" id="PF00271">
    <property type="entry name" value="Helicase_C"/>
    <property type="match status" value="1"/>
</dbReference>
<evidence type="ECO:0000313" key="12">
    <source>
        <dbReference type="Proteomes" id="UP001164746"/>
    </source>
</evidence>
<organism evidence="11 12">
    <name type="scientific">Mya arenaria</name>
    <name type="common">Soft-shell clam</name>
    <dbReference type="NCBI Taxonomy" id="6604"/>
    <lineage>
        <taxon>Eukaryota</taxon>
        <taxon>Metazoa</taxon>
        <taxon>Spiralia</taxon>
        <taxon>Lophotrochozoa</taxon>
        <taxon>Mollusca</taxon>
        <taxon>Bivalvia</taxon>
        <taxon>Autobranchia</taxon>
        <taxon>Heteroconchia</taxon>
        <taxon>Euheterodonta</taxon>
        <taxon>Imparidentia</taxon>
        <taxon>Neoheterodontei</taxon>
        <taxon>Myida</taxon>
        <taxon>Myoidea</taxon>
        <taxon>Myidae</taxon>
        <taxon>Mya</taxon>
    </lineage>
</organism>
<dbReference type="PANTHER" id="PTHR13710">
    <property type="entry name" value="DNA HELICASE RECQ FAMILY MEMBER"/>
    <property type="match status" value="1"/>
</dbReference>
<dbReference type="InterPro" id="IPR014001">
    <property type="entry name" value="Helicase_ATP-bd"/>
</dbReference>
<dbReference type="InterPro" id="IPR004589">
    <property type="entry name" value="DNA_helicase_ATP-dep_RecQ"/>
</dbReference>
<keyword evidence="12" id="KW-1185">Reference proteome</keyword>
<feature type="domain" description="Helicase C-terminal" evidence="10">
    <location>
        <begin position="406"/>
        <end position="585"/>
    </location>
</feature>
<dbReference type="SMART" id="SM00490">
    <property type="entry name" value="HELICc"/>
    <property type="match status" value="1"/>
</dbReference>
<evidence type="ECO:0000313" key="11">
    <source>
        <dbReference type="EMBL" id="WAQ99858.1"/>
    </source>
</evidence>
<dbReference type="NCBIfam" id="TIGR00614">
    <property type="entry name" value="recQ_fam"/>
    <property type="match status" value="1"/>
</dbReference>
<dbReference type="SUPFAM" id="SSF52540">
    <property type="entry name" value="P-loop containing nucleoside triphosphate hydrolases"/>
    <property type="match status" value="1"/>
</dbReference>
<dbReference type="InterPro" id="IPR001650">
    <property type="entry name" value="Helicase_C-like"/>
</dbReference>
<dbReference type="PANTHER" id="PTHR13710:SF157">
    <property type="entry name" value="DNA HELICASE"/>
    <property type="match status" value="1"/>
</dbReference>
<comment type="similarity">
    <text evidence="1">Belongs to the helicase family. RecQ subfamily.</text>
</comment>
<accession>A0ABY7DRX3</accession>
<dbReference type="Proteomes" id="UP001164746">
    <property type="component" value="Chromosome 3"/>
</dbReference>
<dbReference type="Pfam" id="PF00270">
    <property type="entry name" value="DEAD"/>
    <property type="match status" value="1"/>
</dbReference>
<keyword evidence="3" id="KW-0378">Hydrolase</keyword>
<evidence type="ECO:0000256" key="6">
    <source>
        <dbReference type="ARBA" id="ARBA00034617"/>
    </source>
</evidence>
<dbReference type="CDD" id="cd17920">
    <property type="entry name" value="DEXHc_RecQ"/>
    <property type="match status" value="1"/>
</dbReference>
<dbReference type="InterPro" id="IPR027417">
    <property type="entry name" value="P-loop_NTPase"/>
</dbReference>
<evidence type="ECO:0000256" key="2">
    <source>
        <dbReference type="ARBA" id="ARBA00022741"/>
    </source>
</evidence>
<reference evidence="11" key="1">
    <citation type="submission" date="2022-11" db="EMBL/GenBank/DDBJ databases">
        <title>Centuries of genome instability and evolution in soft-shell clam transmissible cancer (bioRxiv).</title>
        <authorList>
            <person name="Hart S.F.M."/>
            <person name="Yonemitsu M.A."/>
            <person name="Giersch R.M."/>
            <person name="Beal B.F."/>
            <person name="Arriagada G."/>
            <person name="Davis B.W."/>
            <person name="Ostrander E.A."/>
            <person name="Goff S.P."/>
            <person name="Metzger M.J."/>
        </authorList>
    </citation>
    <scope>NUCLEOTIDE SEQUENCE</scope>
    <source>
        <strain evidence="11">MELC-2E11</strain>
        <tissue evidence="11">Siphon/mantle</tissue>
    </source>
</reference>
<evidence type="ECO:0000256" key="5">
    <source>
        <dbReference type="ARBA" id="ARBA00022840"/>
    </source>
</evidence>
<dbReference type="SMART" id="SM00487">
    <property type="entry name" value="DEXDc"/>
    <property type="match status" value="1"/>
</dbReference>
<keyword evidence="2" id="KW-0547">Nucleotide-binding</keyword>
<name>A0ABY7DRX3_MYAAR</name>
<dbReference type="Gene3D" id="3.40.50.300">
    <property type="entry name" value="P-loop containing nucleotide triphosphate hydrolases"/>
    <property type="match status" value="2"/>
</dbReference>
<keyword evidence="4" id="KW-0347">Helicase</keyword>
<evidence type="ECO:0000256" key="1">
    <source>
        <dbReference type="ARBA" id="ARBA00005446"/>
    </source>
</evidence>
<keyword evidence="5" id="KW-0067">ATP-binding</keyword>
<gene>
    <name evidence="11" type="ORF">MAR_024231</name>
</gene>
<evidence type="ECO:0000256" key="3">
    <source>
        <dbReference type="ARBA" id="ARBA00022801"/>
    </source>
</evidence>
<dbReference type="PROSITE" id="PS51192">
    <property type="entry name" value="HELICASE_ATP_BIND_1"/>
    <property type="match status" value="1"/>
</dbReference>
<dbReference type="EMBL" id="CP111014">
    <property type="protein sequence ID" value="WAQ99858.1"/>
    <property type="molecule type" value="Genomic_DNA"/>
</dbReference>
<evidence type="ECO:0000259" key="10">
    <source>
        <dbReference type="PROSITE" id="PS51194"/>
    </source>
</evidence>
<evidence type="ECO:0000256" key="7">
    <source>
        <dbReference type="ARBA" id="ARBA00034808"/>
    </source>
</evidence>
<feature type="region of interest" description="Disordered" evidence="8">
    <location>
        <begin position="52"/>
        <end position="74"/>
    </location>
</feature>
<comment type="catalytic activity">
    <reaction evidence="6">
        <text>Couples ATP hydrolysis with the unwinding of duplex DNA by translocating in the 3'-5' direction.</text>
        <dbReference type="EC" id="5.6.2.4"/>
    </reaction>
</comment>
<dbReference type="PROSITE" id="PS51194">
    <property type="entry name" value="HELICASE_CTER"/>
    <property type="match status" value="1"/>
</dbReference>
<protein>
    <recommendedName>
        <fullName evidence="7">DNA 3'-5' helicase</fullName>
        <ecNumber evidence="7">5.6.2.4</ecNumber>
    </recommendedName>
</protein>
<evidence type="ECO:0000256" key="8">
    <source>
        <dbReference type="SAM" id="MobiDB-lite"/>
    </source>
</evidence>
<proteinExistence type="inferred from homology"/>
<dbReference type="InterPro" id="IPR011545">
    <property type="entry name" value="DEAD/DEAH_box_helicase_dom"/>
</dbReference>
<evidence type="ECO:0000256" key="4">
    <source>
        <dbReference type="ARBA" id="ARBA00022806"/>
    </source>
</evidence>
<feature type="domain" description="Helicase ATP-binding" evidence="9">
    <location>
        <begin position="206"/>
        <end position="379"/>
    </location>
</feature>
<sequence>MLNTVQEVNIAGYIFCSQNCLVIKIGAMNNVIFLPGGHSSNPYIIVSSSSLPSSSSSSSSSSDISSSSSSATSSQSSSAYRSLATRSPHLHGIHLLDEVRGSRASLAGNYSKNQTKHRYQHQTISARDSNTLQCSFFGGCFFDHSVPLGHSPWKPFAAPALIIPDPFVDNLCNFNIMAMADTVRMLYNSVKEKFKFELKDEQVNIISALLENRDVTALLPTGYEKSMWYIIPPLLKDQQESFELPHVSVVVSPLISLMKDQQQQLHSWGIKSAISSDEQINVKDIASADVSVIFVTPEALIRNQWRDLLLDSKFKKRLCLLACDEAHCVSEWGENFRPEFRQISTVRSLCDVPLLAITATATDKVRADIIRYLDVKDDAYAIDIISDRPNITLCVKERCSHDEQQELAWLLEKVKAEDDPRTMCKTVIFCRSYLMVFRVWSWLHKSLGFQTYAGEEQENHSLVEMFTSSSPEKTKDRILAVFSSPDSSIRILVSTVAFGMGVDIRDIKLVLHWGAPRSFLSYWQEVGRAGRDGNEAFAVMYPYRRSMMSSVCDKDFAASIAVDQCLREKTLIALMTCDMKKEDIPQRINCKDNNCIICECDLCRCCSVCFSRCSCSGKLDVIAKMCI</sequence>
<evidence type="ECO:0000259" key="9">
    <source>
        <dbReference type="PROSITE" id="PS51192"/>
    </source>
</evidence>